<accession>A0AAV4ZRK7</accession>
<keyword evidence="2" id="KW-1185">Reference proteome</keyword>
<evidence type="ECO:0000313" key="1">
    <source>
        <dbReference type="EMBL" id="GJD90893.1"/>
    </source>
</evidence>
<evidence type="ECO:0000313" key="2">
    <source>
        <dbReference type="Proteomes" id="UP001055247"/>
    </source>
</evidence>
<reference evidence="1" key="2">
    <citation type="submission" date="2021-08" db="EMBL/GenBank/DDBJ databases">
        <authorList>
            <person name="Tani A."/>
            <person name="Ola A."/>
            <person name="Ogura Y."/>
            <person name="Katsura K."/>
            <person name="Hayashi T."/>
        </authorList>
    </citation>
    <scope>NUCLEOTIDE SEQUENCE</scope>
    <source>
        <strain evidence="1">DSM 16372</strain>
    </source>
</reference>
<dbReference type="Proteomes" id="UP001055247">
    <property type="component" value="Unassembled WGS sequence"/>
</dbReference>
<name>A0AAV4ZRK7_9HYPH</name>
<sequence>MGLHRRLDVEEAEVCGGSNAQSAGPYVIENGDVWAVTGDGTPGGRALGLDRRHVCRGSERLAACFGAESGTLHKHGGEQGVEAWAAATRKRLAEAGFPEMADEIVVVAFPPTVHTVAELNACIATTGRVLRLTERLAEIADAIPRDEWPRVYPR</sequence>
<proteinExistence type="predicted"/>
<dbReference type="EMBL" id="BPQO01000022">
    <property type="protein sequence ID" value="GJD90893.1"/>
    <property type="molecule type" value="Genomic_DNA"/>
</dbReference>
<protein>
    <submittedName>
        <fullName evidence="1">Uncharacterized protein</fullName>
    </submittedName>
</protein>
<dbReference type="RefSeq" id="WP_238231050.1">
    <property type="nucleotide sequence ID" value="NZ_BPQO01000022.1"/>
</dbReference>
<reference evidence="1" key="1">
    <citation type="journal article" date="2016" name="Front. Microbiol.">
        <title>Genome Sequence of the Piezophilic, Mesophilic Sulfate-Reducing Bacterium Desulfovibrio indicus J2T.</title>
        <authorList>
            <person name="Cao J."/>
            <person name="Maignien L."/>
            <person name="Shao Z."/>
            <person name="Alain K."/>
            <person name="Jebbar M."/>
        </authorList>
    </citation>
    <scope>NUCLEOTIDE SEQUENCE</scope>
    <source>
        <strain evidence="1">DSM 16372</strain>
    </source>
</reference>
<dbReference type="AlphaFoldDB" id="A0AAV4ZRK7"/>
<organism evidence="1 2">
    <name type="scientific">Methylobacterium hispanicum</name>
    <dbReference type="NCBI Taxonomy" id="270350"/>
    <lineage>
        <taxon>Bacteria</taxon>
        <taxon>Pseudomonadati</taxon>
        <taxon>Pseudomonadota</taxon>
        <taxon>Alphaproteobacteria</taxon>
        <taxon>Hyphomicrobiales</taxon>
        <taxon>Methylobacteriaceae</taxon>
        <taxon>Methylobacterium</taxon>
    </lineage>
</organism>
<gene>
    <name evidence="1" type="ORF">BHAOGJBA_4437</name>
</gene>
<comment type="caution">
    <text evidence="1">The sequence shown here is derived from an EMBL/GenBank/DDBJ whole genome shotgun (WGS) entry which is preliminary data.</text>
</comment>